<accession>A0A2K0VUA6</accession>
<feature type="region of interest" description="Disordered" evidence="1">
    <location>
        <begin position="197"/>
        <end position="222"/>
    </location>
</feature>
<proteinExistence type="predicted"/>
<feature type="signal peptide" evidence="2">
    <location>
        <begin position="1"/>
        <end position="17"/>
    </location>
</feature>
<feature type="compositionally biased region" description="Polar residues" evidence="1">
    <location>
        <begin position="211"/>
        <end position="222"/>
    </location>
</feature>
<evidence type="ECO:0000256" key="1">
    <source>
        <dbReference type="SAM" id="MobiDB-lite"/>
    </source>
</evidence>
<keyword evidence="4" id="KW-1185">Reference proteome</keyword>
<name>A0A2K0VUA6_GIBNY</name>
<feature type="compositionally biased region" description="Low complexity" evidence="1">
    <location>
        <begin position="197"/>
        <end position="210"/>
    </location>
</feature>
<dbReference type="OrthoDB" id="3836772at2759"/>
<reference evidence="3 4" key="1">
    <citation type="submission" date="2017-06" db="EMBL/GenBank/DDBJ databases">
        <title>Genome of Fusarium nygamai isolate CS10214.</title>
        <authorList>
            <person name="Gardiner D.M."/>
            <person name="Obanor F."/>
            <person name="Kazan K."/>
        </authorList>
    </citation>
    <scope>NUCLEOTIDE SEQUENCE [LARGE SCALE GENOMIC DNA]</scope>
    <source>
        <strain evidence="3 4">CS10214</strain>
    </source>
</reference>
<feature type="compositionally biased region" description="Low complexity" evidence="1">
    <location>
        <begin position="101"/>
        <end position="117"/>
    </location>
</feature>
<evidence type="ECO:0000313" key="4">
    <source>
        <dbReference type="Proteomes" id="UP000236664"/>
    </source>
</evidence>
<comment type="caution">
    <text evidence="3">The sequence shown here is derived from an EMBL/GenBank/DDBJ whole genome shotgun (WGS) entry which is preliminary data.</text>
</comment>
<feature type="region of interest" description="Disordered" evidence="1">
    <location>
        <begin position="101"/>
        <end position="131"/>
    </location>
</feature>
<sequence>MKSTVAFFVVLAGSTSARLYKRDECATACTDAYNSCRVEPDGSQAFCAEDYERCLGFNPFLGSNSITAPTACSRGATGASNTAAVESAAVESAAVINTSSSASSSSAPAYGGSSSSPIGIDTTTPAVSTDTSIPETYDCVTECNDDYNTCRTAPDANMATCAAQYARCLGYNPFNGGGSLVTPTACSVPASVTTQVTQSSSIPQQSQMASNSETSQPGTTAGLATSYQQPIATCDAGECMGGTTTDGGTPGMATEPAVIVDVAGSVEPWIVLVALAIAVAL</sequence>
<feature type="compositionally biased region" description="Polar residues" evidence="1">
    <location>
        <begin position="121"/>
        <end position="131"/>
    </location>
</feature>
<keyword evidence="2" id="KW-0732">Signal</keyword>
<protein>
    <recommendedName>
        <fullName evidence="5">Extracellular membrane protein CFEM domain-containing protein</fullName>
    </recommendedName>
</protein>
<dbReference type="Proteomes" id="UP000236664">
    <property type="component" value="Unassembled WGS sequence"/>
</dbReference>
<dbReference type="EMBL" id="MTQA01000256">
    <property type="protein sequence ID" value="PNP73617.1"/>
    <property type="molecule type" value="Genomic_DNA"/>
</dbReference>
<dbReference type="AlphaFoldDB" id="A0A2K0VUA6"/>
<feature type="chain" id="PRO_5014415883" description="Extracellular membrane protein CFEM domain-containing protein" evidence="2">
    <location>
        <begin position="18"/>
        <end position="281"/>
    </location>
</feature>
<evidence type="ECO:0000256" key="2">
    <source>
        <dbReference type="SAM" id="SignalP"/>
    </source>
</evidence>
<organism evidence="3 4">
    <name type="scientific">Gibberella nygamai</name>
    <name type="common">Bean root rot disease fungus</name>
    <name type="synonym">Fusarium nygamai</name>
    <dbReference type="NCBI Taxonomy" id="42673"/>
    <lineage>
        <taxon>Eukaryota</taxon>
        <taxon>Fungi</taxon>
        <taxon>Dikarya</taxon>
        <taxon>Ascomycota</taxon>
        <taxon>Pezizomycotina</taxon>
        <taxon>Sordariomycetes</taxon>
        <taxon>Hypocreomycetidae</taxon>
        <taxon>Hypocreales</taxon>
        <taxon>Nectriaceae</taxon>
        <taxon>Fusarium</taxon>
        <taxon>Fusarium fujikuroi species complex</taxon>
    </lineage>
</organism>
<evidence type="ECO:0008006" key="5">
    <source>
        <dbReference type="Google" id="ProtNLM"/>
    </source>
</evidence>
<evidence type="ECO:0000313" key="3">
    <source>
        <dbReference type="EMBL" id="PNP73617.1"/>
    </source>
</evidence>
<gene>
    <name evidence="3" type="ORF">FNYG_13032</name>
</gene>